<comment type="caution">
    <text evidence="2">The sequence shown here is derived from an EMBL/GenBank/DDBJ whole genome shotgun (WGS) entry which is preliminary data.</text>
</comment>
<proteinExistence type="predicted"/>
<keyword evidence="3" id="KW-1185">Reference proteome</keyword>
<feature type="region of interest" description="Disordered" evidence="1">
    <location>
        <begin position="98"/>
        <end position="120"/>
    </location>
</feature>
<name>A0A8J2JJJ2_9HEXA</name>
<evidence type="ECO:0000256" key="1">
    <source>
        <dbReference type="SAM" id="MobiDB-lite"/>
    </source>
</evidence>
<dbReference type="EMBL" id="CAJVCH010062429">
    <property type="protein sequence ID" value="CAG7719547.1"/>
    <property type="molecule type" value="Genomic_DNA"/>
</dbReference>
<feature type="compositionally biased region" description="Low complexity" evidence="1">
    <location>
        <begin position="98"/>
        <end position="111"/>
    </location>
</feature>
<dbReference type="AlphaFoldDB" id="A0A8J2JJJ2"/>
<organism evidence="2 3">
    <name type="scientific">Allacma fusca</name>
    <dbReference type="NCBI Taxonomy" id="39272"/>
    <lineage>
        <taxon>Eukaryota</taxon>
        <taxon>Metazoa</taxon>
        <taxon>Ecdysozoa</taxon>
        <taxon>Arthropoda</taxon>
        <taxon>Hexapoda</taxon>
        <taxon>Collembola</taxon>
        <taxon>Symphypleona</taxon>
        <taxon>Sminthuridae</taxon>
        <taxon>Allacma</taxon>
    </lineage>
</organism>
<evidence type="ECO:0000313" key="2">
    <source>
        <dbReference type="EMBL" id="CAG7719547.1"/>
    </source>
</evidence>
<gene>
    <name evidence="2" type="ORF">AFUS01_LOCUS8869</name>
</gene>
<reference evidence="2" key="1">
    <citation type="submission" date="2021-06" db="EMBL/GenBank/DDBJ databases">
        <authorList>
            <person name="Hodson N. C."/>
            <person name="Mongue J. A."/>
            <person name="Jaron S. K."/>
        </authorList>
    </citation>
    <scope>NUCLEOTIDE SEQUENCE</scope>
</reference>
<dbReference type="Proteomes" id="UP000708208">
    <property type="component" value="Unassembled WGS sequence"/>
</dbReference>
<protein>
    <submittedName>
        <fullName evidence="2">Uncharacterized protein</fullName>
    </submittedName>
</protein>
<evidence type="ECO:0000313" key="3">
    <source>
        <dbReference type="Proteomes" id="UP000708208"/>
    </source>
</evidence>
<sequence>CKAGLINCFLPNEGSDDSYSPTSSSYKPICRGADQGSIFRKKIAAILFLSRDLVHQVNELRKLHFILGRCFVGCGGQDQYSGSVHKSIIQDSGFKTWSIGSSSSTGKTLSSDPRHPPREV</sequence>
<feature type="non-terminal residue" evidence="2">
    <location>
        <position position="120"/>
    </location>
</feature>
<accession>A0A8J2JJJ2</accession>